<comment type="similarity">
    <text evidence="8 9">Belongs to the TonB-dependent receptor family.</text>
</comment>
<evidence type="ECO:0000256" key="5">
    <source>
        <dbReference type="ARBA" id="ARBA00023077"/>
    </source>
</evidence>
<dbReference type="NCBIfam" id="TIGR04057">
    <property type="entry name" value="SusC_RagA_signa"/>
    <property type="match status" value="1"/>
</dbReference>
<evidence type="ECO:0000256" key="9">
    <source>
        <dbReference type="RuleBase" id="RU003357"/>
    </source>
</evidence>
<keyword evidence="4 8" id="KW-0812">Transmembrane</keyword>
<keyword evidence="2 8" id="KW-0813">Transport</keyword>
<keyword evidence="6 8" id="KW-0472">Membrane</keyword>
<evidence type="ECO:0000259" key="12">
    <source>
        <dbReference type="Pfam" id="PF07715"/>
    </source>
</evidence>
<accession>A0ABR7E8K5</accession>
<dbReference type="Pfam" id="PF13715">
    <property type="entry name" value="CarbopepD_reg_2"/>
    <property type="match status" value="1"/>
</dbReference>
<evidence type="ECO:0000256" key="6">
    <source>
        <dbReference type="ARBA" id="ARBA00023136"/>
    </source>
</evidence>
<evidence type="ECO:0000256" key="7">
    <source>
        <dbReference type="ARBA" id="ARBA00023237"/>
    </source>
</evidence>
<dbReference type="SUPFAM" id="SSF56935">
    <property type="entry name" value="Porins"/>
    <property type="match status" value="1"/>
</dbReference>
<evidence type="ECO:0000313" key="14">
    <source>
        <dbReference type="Proteomes" id="UP000644010"/>
    </source>
</evidence>
<dbReference type="SUPFAM" id="SSF49464">
    <property type="entry name" value="Carboxypeptidase regulatory domain-like"/>
    <property type="match status" value="1"/>
</dbReference>
<dbReference type="Gene3D" id="2.60.40.1120">
    <property type="entry name" value="Carboxypeptidase-like, regulatory domain"/>
    <property type="match status" value="1"/>
</dbReference>
<dbReference type="InterPro" id="IPR036942">
    <property type="entry name" value="Beta-barrel_TonB_sf"/>
</dbReference>
<dbReference type="Pfam" id="PF07715">
    <property type="entry name" value="Plug"/>
    <property type="match status" value="1"/>
</dbReference>
<dbReference type="InterPro" id="IPR023996">
    <property type="entry name" value="TonB-dep_OMP_SusC/RagA"/>
</dbReference>
<dbReference type="Pfam" id="PF00593">
    <property type="entry name" value="TonB_dep_Rec_b-barrel"/>
    <property type="match status" value="1"/>
</dbReference>
<dbReference type="RefSeq" id="WP_186961090.1">
    <property type="nucleotide sequence ID" value="NZ_JACOOI010000030.1"/>
</dbReference>
<dbReference type="Proteomes" id="UP000644010">
    <property type="component" value="Unassembled WGS sequence"/>
</dbReference>
<evidence type="ECO:0000256" key="1">
    <source>
        <dbReference type="ARBA" id="ARBA00004571"/>
    </source>
</evidence>
<dbReference type="InterPro" id="IPR008969">
    <property type="entry name" value="CarboxyPept-like_regulatory"/>
</dbReference>
<organism evidence="13 14">
    <name type="scientific">Parabacteroides segnis</name>
    <dbReference type="NCBI Taxonomy" id="2763058"/>
    <lineage>
        <taxon>Bacteria</taxon>
        <taxon>Pseudomonadati</taxon>
        <taxon>Bacteroidota</taxon>
        <taxon>Bacteroidia</taxon>
        <taxon>Bacteroidales</taxon>
        <taxon>Tannerellaceae</taxon>
        <taxon>Parabacteroides</taxon>
    </lineage>
</organism>
<comment type="subcellular location">
    <subcellularLocation>
        <location evidence="1 8">Cell outer membrane</location>
        <topology evidence="1 8">Multi-pass membrane protein</topology>
    </subcellularLocation>
</comment>
<evidence type="ECO:0000256" key="10">
    <source>
        <dbReference type="SAM" id="SignalP"/>
    </source>
</evidence>
<proteinExistence type="inferred from homology"/>
<keyword evidence="7 8" id="KW-0998">Cell outer membrane</keyword>
<dbReference type="NCBIfam" id="TIGR04056">
    <property type="entry name" value="OMP_RagA_SusC"/>
    <property type="match status" value="1"/>
</dbReference>
<evidence type="ECO:0000259" key="11">
    <source>
        <dbReference type="Pfam" id="PF00593"/>
    </source>
</evidence>
<dbReference type="InterPro" id="IPR012910">
    <property type="entry name" value="Plug_dom"/>
</dbReference>
<dbReference type="InterPro" id="IPR000531">
    <property type="entry name" value="Beta-barrel_TonB"/>
</dbReference>
<reference evidence="13 14" key="1">
    <citation type="submission" date="2020-08" db="EMBL/GenBank/DDBJ databases">
        <title>Genome public.</title>
        <authorList>
            <person name="Liu C."/>
            <person name="Sun Q."/>
        </authorList>
    </citation>
    <scope>NUCLEOTIDE SEQUENCE [LARGE SCALE GENOMIC DNA]</scope>
    <source>
        <strain evidence="13 14">BX2</strain>
    </source>
</reference>
<dbReference type="PROSITE" id="PS52016">
    <property type="entry name" value="TONB_DEPENDENT_REC_3"/>
    <property type="match status" value="1"/>
</dbReference>
<name>A0ABR7E8K5_9BACT</name>
<evidence type="ECO:0000256" key="8">
    <source>
        <dbReference type="PROSITE-ProRule" id="PRU01360"/>
    </source>
</evidence>
<keyword evidence="3 8" id="KW-1134">Transmembrane beta strand</keyword>
<keyword evidence="5 9" id="KW-0798">TonB box</keyword>
<keyword evidence="10" id="KW-0732">Signal</keyword>
<dbReference type="EMBL" id="JACOOI010000030">
    <property type="protein sequence ID" value="MBC5645414.1"/>
    <property type="molecule type" value="Genomic_DNA"/>
</dbReference>
<evidence type="ECO:0000256" key="2">
    <source>
        <dbReference type="ARBA" id="ARBA00022448"/>
    </source>
</evidence>
<dbReference type="InterPro" id="IPR037066">
    <property type="entry name" value="Plug_dom_sf"/>
</dbReference>
<feature type="domain" description="TonB-dependent receptor plug" evidence="12">
    <location>
        <begin position="116"/>
        <end position="222"/>
    </location>
</feature>
<dbReference type="Gene3D" id="2.40.170.20">
    <property type="entry name" value="TonB-dependent receptor, beta-barrel domain"/>
    <property type="match status" value="1"/>
</dbReference>
<evidence type="ECO:0000313" key="13">
    <source>
        <dbReference type="EMBL" id="MBC5645414.1"/>
    </source>
</evidence>
<feature type="signal peptide" evidence="10">
    <location>
        <begin position="1"/>
        <end position="21"/>
    </location>
</feature>
<dbReference type="Gene3D" id="2.170.130.10">
    <property type="entry name" value="TonB-dependent receptor, plug domain"/>
    <property type="match status" value="1"/>
</dbReference>
<gene>
    <name evidence="13" type="ORF">H8S77_21250</name>
</gene>
<feature type="chain" id="PRO_5045361320" evidence="10">
    <location>
        <begin position="22"/>
        <end position="1063"/>
    </location>
</feature>
<dbReference type="InterPro" id="IPR039426">
    <property type="entry name" value="TonB-dep_rcpt-like"/>
</dbReference>
<protein>
    <submittedName>
        <fullName evidence="13">TonB-dependent receptor</fullName>
    </submittedName>
</protein>
<keyword evidence="14" id="KW-1185">Reference proteome</keyword>
<sequence length="1063" mass="118090">MKKKLILLLGSLLASITLALAQKITVNGIVFSEEDNEPIQGATVQIKGTSIGTITDEAGKFSLSNVPSSAQTLVISFLGMLPAEVTVKPNLKISLQTDVQQMGEVLVVAFGEQKKSAFTGSAGVVKAENIGTRQVTNVVDALNGKVAGVQMINATGAPEATPSIRIRGLSSINAGKDPLVILDGIPYEGGWNNINPADVESLTVLKDAASNALYGARGANGVIMITTKKAKAGDAVVSLDAKWGVNTNAARTYDYITDPGQYYEQHYLGLYNYYLRGQGLSAYDAHKQANEMIPQSSANGGLGYSVFNVPEGQYLIGENGRLNPNATLGNIVNYNGKDYLLTPDDWLDEAYRSSLRQEYNLNINGGTEKLQFYLSLGYLKNEGVVYNSDYERYSGRLKASYQAKKWLKTGGNISYTHNITNGIAGGDASDLSSTNIFGHVTTIAPIYPVYVRDAQGNIMQDENGNVYDYGKGNNAGLERSVLPNTNSLQTDRLETNKTNGNSVNASGFMDVSFLNDFKFTLNLGVSDYERRKTYTTQPFYGYYAGQGGYVYIYHYRTTTFNFQQLLNYSKTFGDHSISALIGHENYKYNYAYVWGGKTNMYSYFGNQELGGAITLNSTDSETKDYNTEGYFLRAQYDYKEKYFLSGSYRRDASSRFHPDNRWGNFWSVGGAWILTKEDWFKQDWIDMLKYKASYGSQGNDDIGYNRYTDTYDIKDSDGSISLVFKTKGNKNITWETNGNFNTGLEFELFKGRLNGSVDYFYRKTTNMLCWLGTPLSMGYSGYYDNIGDMTNKGVELDLTVTPIRTKDLNWSVNLNLTHYKNKITYLAEGRKGAELDGYKGYVSGNQFYGEGLPMYSWRLKKYAGVSEEGQQMWYYTDKDGNEQKTTSYSDADYHLCKNALPDLYGGFGTNFSYKGIDLGVSFTYSIGGQSYDGAYASLMGSPIAGSTGKNIHKDVQNAWSEDNPTSNIPRWQYADTNTSNASDRWLTNASWLTLQNINVGYTFPTRLVKSIYLSKLRVYVAGDNLFYWSKRKGFDPRNSFSGSTTLLSYSPIRSISGGISVQF</sequence>
<keyword evidence="13" id="KW-0675">Receptor</keyword>
<evidence type="ECO:0000256" key="4">
    <source>
        <dbReference type="ARBA" id="ARBA00022692"/>
    </source>
</evidence>
<comment type="caution">
    <text evidence="13">The sequence shown here is derived from an EMBL/GenBank/DDBJ whole genome shotgun (WGS) entry which is preliminary data.</text>
</comment>
<dbReference type="InterPro" id="IPR023997">
    <property type="entry name" value="TonB-dep_OMP_SusC/RagA_CS"/>
</dbReference>
<feature type="domain" description="TonB-dependent receptor-like beta-barrel" evidence="11">
    <location>
        <begin position="463"/>
        <end position="1025"/>
    </location>
</feature>
<evidence type="ECO:0000256" key="3">
    <source>
        <dbReference type="ARBA" id="ARBA00022452"/>
    </source>
</evidence>